<accession>A0A6J6B6T3</accession>
<dbReference type="SUPFAM" id="SSF53328">
    <property type="entry name" value="Formyltransferase"/>
    <property type="match status" value="1"/>
</dbReference>
<dbReference type="Gene3D" id="3.40.50.12230">
    <property type="match status" value="1"/>
</dbReference>
<dbReference type="Pfam" id="PF00551">
    <property type="entry name" value="Formyl_trans_N"/>
    <property type="match status" value="1"/>
</dbReference>
<dbReference type="SUPFAM" id="SSF50486">
    <property type="entry name" value="FMT C-terminal domain-like"/>
    <property type="match status" value="1"/>
</dbReference>
<evidence type="ECO:0000259" key="3">
    <source>
        <dbReference type="Pfam" id="PF00551"/>
    </source>
</evidence>
<dbReference type="InterPro" id="IPR005793">
    <property type="entry name" value="Formyl_trans_C"/>
</dbReference>
<dbReference type="InterPro" id="IPR036477">
    <property type="entry name" value="Formyl_transf_N_sf"/>
</dbReference>
<feature type="domain" description="Formyl transferase C-terminal" evidence="4">
    <location>
        <begin position="123"/>
        <end position="218"/>
    </location>
</feature>
<feature type="domain" description="Formyl transferase N-terminal" evidence="3">
    <location>
        <begin position="2"/>
        <end position="101"/>
    </location>
</feature>
<evidence type="ECO:0000256" key="2">
    <source>
        <dbReference type="ARBA" id="ARBA00022917"/>
    </source>
</evidence>
<gene>
    <name evidence="5" type="ORF">UFOPK1395_00700</name>
</gene>
<dbReference type="AlphaFoldDB" id="A0A6J6B6T3"/>
<dbReference type="CDD" id="cd08704">
    <property type="entry name" value="Met_tRNA_FMT_C"/>
    <property type="match status" value="1"/>
</dbReference>
<evidence type="ECO:0000259" key="4">
    <source>
        <dbReference type="Pfam" id="PF02911"/>
    </source>
</evidence>
<dbReference type="EMBL" id="CAEZSB010000062">
    <property type="protein sequence ID" value="CAB4534721.1"/>
    <property type="molecule type" value="Genomic_DNA"/>
</dbReference>
<dbReference type="GO" id="GO:0005829">
    <property type="term" value="C:cytosol"/>
    <property type="evidence" value="ECO:0007669"/>
    <property type="project" value="TreeGrafter"/>
</dbReference>
<dbReference type="PANTHER" id="PTHR11138:SF5">
    <property type="entry name" value="METHIONYL-TRNA FORMYLTRANSFERASE, MITOCHONDRIAL"/>
    <property type="match status" value="1"/>
</dbReference>
<dbReference type="InterPro" id="IPR002376">
    <property type="entry name" value="Formyl_transf_N"/>
</dbReference>
<evidence type="ECO:0000313" key="5">
    <source>
        <dbReference type="EMBL" id="CAB4534721.1"/>
    </source>
</evidence>
<dbReference type="InterPro" id="IPR011034">
    <property type="entry name" value="Formyl_transferase-like_C_sf"/>
</dbReference>
<evidence type="ECO:0000256" key="1">
    <source>
        <dbReference type="ARBA" id="ARBA00022679"/>
    </source>
</evidence>
<organism evidence="5">
    <name type="scientific">freshwater metagenome</name>
    <dbReference type="NCBI Taxonomy" id="449393"/>
    <lineage>
        <taxon>unclassified sequences</taxon>
        <taxon>metagenomes</taxon>
        <taxon>ecological metagenomes</taxon>
    </lineage>
</organism>
<keyword evidence="2" id="KW-0648">Protein biosynthesis</keyword>
<dbReference type="GO" id="GO:0004479">
    <property type="term" value="F:methionyl-tRNA formyltransferase activity"/>
    <property type="evidence" value="ECO:0007669"/>
    <property type="project" value="TreeGrafter"/>
</dbReference>
<proteinExistence type="predicted"/>
<sequence length="227" mass="24534">MDLVLTIGYGVLLPESILNLPRNGFLNLHFSLLPAYRGAAPAQRALQNGETVTGVSVFQLDRGIDTGPVFAQTAIEIDPSWRSFELLQHLSELGPDVVNRALTMVENGIAASDQVGQPSMAPKIDKTEAKIDFSTEATEIFNSIRAFTYEPGAWTVWKGEPFKICAAKIAEAHMGNPGEISVVDNFVYVSTGSGVLKLLRVIPSGKKEMDAIDWARGARLTGGEIFG</sequence>
<dbReference type="InterPro" id="IPR044135">
    <property type="entry name" value="Met-tRNA-FMT_C"/>
</dbReference>
<dbReference type="Pfam" id="PF02911">
    <property type="entry name" value="Formyl_trans_C"/>
    <property type="match status" value="1"/>
</dbReference>
<protein>
    <submittedName>
        <fullName evidence="5">Unannotated protein</fullName>
    </submittedName>
</protein>
<name>A0A6J6B6T3_9ZZZZ</name>
<keyword evidence="1" id="KW-0808">Transferase</keyword>
<dbReference type="PANTHER" id="PTHR11138">
    <property type="entry name" value="METHIONYL-TRNA FORMYLTRANSFERASE"/>
    <property type="match status" value="1"/>
</dbReference>
<reference evidence="5" key="1">
    <citation type="submission" date="2020-05" db="EMBL/GenBank/DDBJ databases">
        <authorList>
            <person name="Chiriac C."/>
            <person name="Salcher M."/>
            <person name="Ghai R."/>
            <person name="Kavagutti S V."/>
        </authorList>
    </citation>
    <scope>NUCLEOTIDE SEQUENCE</scope>
</reference>